<evidence type="ECO:0000259" key="9">
    <source>
        <dbReference type="PROSITE" id="PS51845"/>
    </source>
</evidence>
<feature type="binding site" evidence="7">
    <location>
        <position position="379"/>
    </location>
    <ligand>
        <name>Zn(2+)</name>
        <dbReference type="ChEBI" id="CHEBI:29105"/>
        <label>1</label>
    </ligand>
</feature>
<dbReference type="CDD" id="cd00077">
    <property type="entry name" value="HDc"/>
    <property type="match status" value="1"/>
</dbReference>
<dbReference type="Proteomes" id="UP000594262">
    <property type="component" value="Unplaced"/>
</dbReference>
<reference evidence="10" key="1">
    <citation type="submission" date="2021-01" db="UniProtKB">
        <authorList>
            <consortium name="EnsemblMetazoa"/>
        </authorList>
    </citation>
    <scope>IDENTIFICATION</scope>
</reference>
<dbReference type="PROSITE" id="PS00126">
    <property type="entry name" value="PDEASE_I_1"/>
    <property type="match status" value="1"/>
</dbReference>
<feature type="domain" description="PDEase" evidence="9">
    <location>
        <begin position="296"/>
        <end position="620"/>
    </location>
</feature>
<dbReference type="SUPFAM" id="SSF109604">
    <property type="entry name" value="HD-domain/PDEase-like"/>
    <property type="match status" value="1"/>
</dbReference>
<evidence type="ECO:0000256" key="3">
    <source>
        <dbReference type="ARBA" id="ARBA00022723"/>
    </source>
</evidence>
<evidence type="ECO:0000256" key="8">
    <source>
        <dbReference type="RuleBase" id="RU363067"/>
    </source>
</evidence>
<dbReference type="AlphaFoldDB" id="A0A7M5XJK0"/>
<evidence type="ECO:0000256" key="6">
    <source>
        <dbReference type="PIRSR" id="PIRSR623088-2"/>
    </source>
</evidence>
<dbReference type="Gene3D" id="3.30.450.40">
    <property type="match status" value="1"/>
</dbReference>
<dbReference type="PRINTS" id="PR00387">
    <property type="entry name" value="PDIESTERASE1"/>
</dbReference>
<dbReference type="SUPFAM" id="SSF55781">
    <property type="entry name" value="GAF domain-like"/>
    <property type="match status" value="2"/>
</dbReference>
<dbReference type="SMART" id="SM00065">
    <property type="entry name" value="GAF"/>
    <property type="match status" value="1"/>
</dbReference>
<feature type="binding site" evidence="7">
    <location>
        <position position="415"/>
    </location>
    <ligand>
        <name>Zn(2+)</name>
        <dbReference type="ChEBI" id="CHEBI:29105"/>
        <label>1</label>
    </ligand>
</feature>
<dbReference type="PANTHER" id="PTHR11347">
    <property type="entry name" value="CYCLIC NUCLEOTIDE PHOSPHODIESTERASE"/>
    <property type="match status" value="1"/>
</dbReference>
<comment type="cofactor">
    <cofactor evidence="8">
        <name>a divalent metal cation</name>
        <dbReference type="ChEBI" id="CHEBI:60240"/>
    </cofactor>
    <text evidence="8">Binds 2 divalent metal cations per subunit. Site 1 may preferentially bind zinc ions, while site 2 has a preference for magnesium and/or manganese ions.</text>
</comment>
<evidence type="ECO:0000256" key="5">
    <source>
        <dbReference type="PIRSR" id="PIRSR623088-1"/>
    </source>
</evidence>
<dbReference type="FunFam" id="1.10.1300.10:FF:000003">
    <property type="entry name" value="Phosphodiesterase"/>
    <property type="match status" value="1"/>
</dbReference>
<dbReference type="EC" id="3.1.4.-" evidence="8"/>
<feature type="binding site" evidence="6">
    <location>
        <begin position="375"/>
        <end position="379"/>
    </location>
    <ligand>
        <name>AMP</name>
        <dbReference type="ChEBI" id="CHEBI:456215"/>
    </ligand>
</feature>
<dbReference type="SMART" id="SM00471">
    <property type="entry name" value="HDc"/>
    <property type="match status" value="1"/>
</dbReference>
<evidence type="ECO:0000256" key="7">
    <source>
        <dbReference type="PIRSR" id="PIRSR623088-3"/>
    </source>
</evidence>
<dbReference type="GO" id="GO:0007165">
    <property type="term" value="P:signal transduction"/>
    <property type="evidence" value="ECO:0007669"/>
    <property type="project" value="InterPro"/>
</dbReference>
<dbReference type="InterPro" id="IPR023088">
    <property type="entry name" value="PDEase"/>
</dbReference>
<dbReference type="InterPro" id="IPR029016">
    <property type="entry name" value="GAF-like_dom_sf"/>
</dbReference>
<keyword evidence="4 8" id="KW-0378">Hydrolase</keyword>
<dbReference type="PROSITE" id="PS51845">
    <property type="entry name" value="PDEASE_I_2"/>
    <property type="match status" value="1"/>
</dbReference>
<dbReference type="OrthoDB" id="295473at2759"/>
<organism evidence="10 11">
    <name type="scientific">Clytia hemisphaerica</name>
    <dbReference type="NCBI Taxonomy" id="252671"/>
    <lineage>
        <taxon>Eukaryota</taxon>
        <taxon>Metazoa</taxon>
        <taxon>Cnidaria</taxon>
        <taxon>Hydrozoa</taxon>
        <taxon>Hydroidolina</taxon>
        <taxon>Leptothecata</taxon>
        <taxon>Obeliida</taxon>
        <taxon>Clytiidae</taxon>
        <taxon>Clytia</taxon>
    </lineage>
</organism>
<feature type="binding site" evidence="6">
    <location>
        <position position="578"/>
    </location>
    <ligand>
        <name>AMP</name>
        <dbReference type="ChEBI" id="CHEBI:456215"/>
    </ligand>
</feature>
<comment type="similarity">
    <text evidence="1 8">Belongs to the cyclic nucleotide phosphodiesterase family.</text>
</comment>
<name>A0A7M5XJK0_9CNID</name>
<dbReference type="Gene3D" id="1.10.1300.10">
    <property type="entry name" value="3'5'-cyclic nucleotide phosphodiesterase, catalytic domain"/>
    <property type="match status" value="1"/>
</dbReference>
<evidence type="ECO:0000313" key="11">
    <source>
        <dbReference type="Proteomes" id="UP000594262"/>
    </source>
</evidence>
<proteinExistence type="inferred from homology"/>
<dbReference type="InterPro" id="IPR023174">
    <property type="entry name" value="PDEase_CS"/>
</dbReference>
<feature type="binding site" evidence="6">
    <location>
        <position position="416"/>
    </location>
    <ligand>
        <name>AMP</name>
        <dbReference type="ChEBI" id="CHEBI:456215"/>
    </ligand>
</feature>
<feature type="binding site" evidence="7">
    <location>
        <position position="527"/>
    </location>
    <ligand>
        <name>Zn(2+)</name>
        <dbReference type="ChEBI" id="CHEBI:29105"/>
        <label>1</label>
    </ligand>
</feature>
<evidence type="ECO:0000313" key="10">
    <source>
        <dbReference type="EnsemblMetazoa" id="CLYHEMP024437.1"/>
    </source>
</evidence>
<feature type="active site" description="Proton donor" evidence="5">
    <location>
        <position position="375"/>
    </location>
</feature>
<dbReference type="Pfam" id="PF01590">
    <property type="entry name" value="GAF"/>
    <property type="match status" value="1"/>
</dbReference>
<feature type="binding site" evidence="7">
    <location>
        <position position="416"/>
    </location>
    <ligand>
        <name>Zn(2+)</name>
        <dbReference type="ChEBI" id="CHEBI:29105"/>
        <label>2</label>
    </ligand>
</feature>
<dbReference type="GO" id="GO:0004114">
    <property type="term" value="F:3',5'-cyclic-nucleotide phosphodiesterase activity"/>
    <property type="evidence" value="ECO:0007669"/>
    <property type="project" value="InterPro"/>
</dbReference>
<keyword evidence="2" id="KW-0140">cGMP</keyword>
<dbReference type="InterPro" id="IPR036971">
    <property type="entry name" value="PDEase_catalytic_dom_sf"/>
</dbReference>
<keyword evidence="11" id="KW-1185">Reference proteome</keyword>
<evidence type="ECO:0000256" key="4">
    <source>
        <dbReference type="ARBA" id="ARBA00022801"/>
    </source>
</evidence>
<feature type="binding site" evidence="6">
    <location>
        <position position="527"/>
    </location>
    <ligand>
        <name>AMP</name>
        <dbReference type="ChEBI" id="CHEBI:456215"/>
    </ligand>
</feature>
<keyword evidence="3 7" id="KW-0479">Metal-binding</keyword>
<evidence type="ECO:0000256" key="2">
    <source>
        <dbReference type="ARBA" id="ARBA00022535"/>
    </source>
</evidence>
<dbReference type="InterPro" id="IPR003607">
    <property type="entry name" value="HD/PDEase_dom"/>
</dbReference>
<evidence type="ECO:0000256" key="1">
    <source>
        <dbReference type="ARBA" id="ARBA00007648"/>
    </source>
</evidence>
<accession>A0A7M5XJK0</accession>
<dbReference type="InterPro" id="IPR002073">
    <property type="entry name" value="PDEase_catalytic_dom"/>
</dbReference>
<dbReference type="FunFam" id="3.30.450.40:FF:000007">
    <property type="entry name" value="Phosphodiesterase"/>
    <property type="match status" value="1"/>
</dbReference>
<dbReference type="GO" id="GO:0046872">
    <property type="term" value="F:metal ion binding"/>
    <property type="evidence" value="ECO:0007669"/>
    <property type="project" value="UniProtKB-KW"/>
</dbReference>
<dbReference type="Pfam" id="PF00233">
    <property type="entry name" value="PDEase_I"/>
    <property type="match status" value="1"/>
</dbReference>
<dbReference type="EnsemblMetazoa" id="CLYHEMT024437.1">
    <property type="protein sequence ID" value="CLYHEMP024437.1"/>
    <property type="gene ID" value="CLYHEMG024437"/>
</dbReference>
<protein>
    <recommendedName>
        <fullName evidence="8">Phosphodiesterase</fullName>
        <ecNumber evidence="8">3.1.4.-</ecNumber>
    </recommendedName>
</protein>
<sequence>LCNSGFLFLYSQSKVQSLLITKDSPIDKDLQKLKEVASVDINIEQLLVVPAYSEVGDDVIALFCLFNKIGAKTGFTKLDEELMQMVVKNCRHIVCNALDWKSQLIIQRQNESLLEISKTLFSHLDDVSILLHKIMEEARNLTNAERCSLFLVDHNRGELIAKVFDGIESENSSEIRIPITNGIAGYVATTGETLNIKDAYSHPLFYKEVDQKTGFKTRHILCFPIRSVSEQIIGVAQLCNKLNGNCFTKFDEERTLGFAIFVGLSLVQSLLYKKATDAKQRSKLANELMLYHMMVSQEEIDSYVKVAMPTKDSLHPDMDKFSFMPRISFAETDSIKVVLSMFNDLNVIKRWKVSESTLVRFILTVRRGYRDVPYHNWTHAWTVAHFSYTLLKKTNALDYLSDLEVFVLLVSCLCHDIDHRGTNNSFQISSQSVLASLYSSAGSVLERHHFAQAMCIVQTEHNNVFESLSSTDYKRALDLMQKMILATDLANHFKISKQLDELASTGIQKDEAAHRELLLSLFMTTSDLSDQTKPWESAVKVSDLLYQEFFSQGEMEKSLGYQPVKMMDKDLASIPDLQYSFLNNIAYPIYEKLSHFFPETNCILGNIKENQKQWSKIKEG</sequence>
<feature type="binding site" evidence="7">
    <location>
        <position position="416"/>
    </location>
    <ligand>
        <name>Zn(2+)</name>
        <dbReference type="ChEBI" id="CHEBI:29105"/>
        <label>1</label>
    </ligand>
</feature>
<dbReference type="InterPro" id="IPR003018">
    <property type="entry name" value="GAF"/>
</dbReference>